<organism evidence="7 8">
    <name type="scientific">Candidatus Abyssobacteria bacterium SURF_17</name>
    <dbReference type="NCBI Taxonomy" id="2093361"/>
    <lineage>
        <taxon>Bacteria</taxon>
        <taxon>Pseudomonadati</taxon>
        <taxon>Candidatus Hydrogenedentota</taxon>
        <taxon>Candidatus Abyssobacteria</taxon>
    </lineage>
</organism>
<feature type="repeat" description="TPR" evidence="4">
    <location>
        <begin position="329"/>
        <end position="362"/>
    </location>
</feature>
<feature type="repeat" description="TPR" evidence="4">
    <location>
        <begin position="1095"/>
        <end position="1128"/>
    </location>
</feature>
<name>A0A419F2I6_9BACT</name>
<feature type="repeat" description="TPR" evidence="4">
    <location>
        <begin position="1197"/>
        <end position="1230"/>
    </location>
</feature>
<feature type="repeat" description="TPR" evidence="4">
    <location>
        <begin position="1163"/>
        <end position="1196"/>
    </location>
</feature>
<dbReference type="Pfam" id="PF00515">
    <property type="entry name" value="TPR_1"/>
    <property type="match status" value="1"/>
</dbReference>
<dbReference type="EMBL" id="QZKI01000043">
    <property type="protein sequence ID" value="RJP72581.1"/>
    <property type="molecule type" value="Genomic_DNA"/>
</dbReference>
<dbReference type="PROSITE" id="PS50293">
    <property type="entry name" value="TPR_REGION"/>
    <property type="match status" value="3"/>
</dbReference>
<dbReference type="SUPFAM" id="SSF53448">
    <property type="entry name" value="Nucleotide-diphospho-sugar transferases"/>
    <property type="match status" value="4"/>
</dbReference>
<dbReference type="SMART" id="SM00386">
    <property type="entry name" value="HAT"/>
    <property type="match status" value="4"/>
</dbReference>
<feature type="repeat" description="TPR" evidence="4">
    <location>
        <begin position="760"/>
        <end position="793"/>
    </location>
</feature>
<comment type="similarity">
    <text evidence="3">Belongs to the glycosyltransferase 2 family. WaaE/KdtX subfamily.</text>
</comment>
<keyword evidence="7" id="KW-0808">Transferase</keyword>
<evidence type="ECO:0000313" key="7">
    <source>
        <dbReference type="EMBL" id="RJP72581.1"/>
    </source>
</evidence>
<evidence type="ECO:0000313" key="8">
    <source>
        <dbReference type="Proteomes" id="UP000285961"/>
    </source>
</evidence>
<evidence type="ECO:0000256" key="2">
    <source>
        <dbReference type="ARBA" id="ARBA00022803"/>
    </source>
</evidence>
<dbReference type="SMART" id="SM00028">
    <property type="entry name" value="TPR"/>
    <property type="match status" value="15"/>
</dbReference>
<evidence type="ECO:0000256" key="1">
    <source>
        <dbReference type="ARBA" id="ARBA00022737"/>
    </source>
</evidence>
<evidence type="ECO:0000256" key="3">
    <source>
        <dbReference type="ARBA" id="ARBA00038494"/>
    </source>
</evidence>
<feature type="domain" description="Glycosyltransferase 2-like" evidence="6">
    <location>
        <begin position="19"/>
        <end position="118"/>
    </location>
</feature>
<dbReference type="InterPro" id="IPR013105">
    <property type="entry name" value="TPR_2"/>
</dbReference>
<accession>A0A419F2I6</accession>
<dbReference type="PROSITE" id="PS50005">
    <property type="entry name" value="TPR"/>
    <property type="match status" value="10"/>
</dbReference>
<reference evidence="7 8" key="1">
    <citation type="journal article" date="2017" name="ISME J.">
        <title>Energy and carbon metabolisms in a deep terrestrial subsurface fluid microbial community.</title>
        <authorList>
            <person name="Momper L."/>
            <person name="Jungbluth S.P."/>
            <person name="Lee M.D."/>
            <person name="Amend J.P."/>
        </authorList>
    </citation>
    <scope>NUCLEOTIDE SEQUENCE [LARGE SCALE GENOMIC DNA]</scope>
    <source>
        <strain evidence="7">SURF_17</strain>
    </source>
</reference>
<feature type="repeat" description="TPR" evidence="4">
    <location>
        <begin position="227"/>
        <end position="260"/>
    </location>
</feature>
<dbReference type="InterPro" id="IPR011990">
    <property type="entry name" value="TPR-like_helical_dom_sf"/>
</dbReference>
<feature type="domain" description="Glycosyltransferase 2-like" evidence="6">
    <location>
        <begin position="452"/>
        <end position="546"/>
    </location>
</feature>
<dbReference type="Pfam" id="PF13432">
    <property type="entry name" value="TPR_16"/>
    <property type="match status" value="4"/>
</dbReference>
<dbReference type="InterPro" id="IPR001173">
    <property type="entry name" value="Glyco_trans_2-like"/>
</dbReference>
<dbReference type="Gene3D" id="3.90.550.10">
    <property type="entry name" value="Spore Coat Polysaccharide Biosynthesis Protein SpsA, Chain A"/>
    <property type="match status" value="4"/>
</dbReference>
<gene>
    <name evidence="7" type="ORF">C4532_05810</name>
</gene>
<dbReference type="SUPFAM" id="SSF48452">
    <property type="entry name" value="TPR-like"/>
    <property type="match status" value="4"/>
</dbReference>
<dbReference type="Gene3D" id="1.25.40.10">
    <property type="entry name" value="Tetratricopeptide repeat domain"/>
    <property type="match status" value="6"/>
</dbReference>
<evidence type="ECO:0000256" key="4">
    <source>
        <dbReference type="PROSITE-ProRule" id="PRU00339"/>
    </source>
</evidence>
<dbReference type="Pfam" id="PF07719">
    <property type="entry name" value="TPR_2"/>
    <property type="match status" value="1"/>
</dbReference>
<feature type="domain" description="Glycosyltransferase 2-like" evidence="6">
    <location>
        <begin position="887"/>
        <end position="986"/>
    </location>
</feature>
<dbReference type="Pfam" id="PF00535">
    <property type="entry name" value="Glycos_transf_2"/>
    <property type="match status" value="4"/>
</dbReference>
<feature type="repeat" description="TPR" evidence="4">
    <location>
        <begin position="396"/>
        <end position="429"/>
    </location>
</feature>
<dbReference type="GO" id="GO:0006396">
    <property type="term" value="P:RNA processing"/>
    <property type="evidence" value="ECO:0007669"/>
    <property type="project" value="InterPro"/>
</dbReference>
<feature type="compositionally biased region" description="Polar residues" evidence="5">
    <location>
        <begin position="383"/>
        <end position="399"/>
    </location>
</feature>
<comment type="caution">
    <text evidence="7">The sequence shown here is derived from an EMBL/GenBank/DDBJ whole genome shotgun (WGS) entry which is preliminary data.</text>
</comment>
<feature type="region of interest" description="Disordered" evidence="5">
    <location>
        <begin position="374"/>
        <end position="399"/>
    </location>
</feature>
<feature type="repeat" description="TPR" evidence="4">
    <location>
        <begin position="261"/>
        <end position="294"/>
    </location>
</feature>
<dbReference type="PANTHER" id="PTHR43630">
    <property type="entry name" value="POLY-BETA-1,6-N-ACETYL-D-GLUCOSAMINE SYNTHASE"/>
    <property type="match status" value="1"/>
</dbReference>
<feature type="repeat" description="TPR" evidence="4">
    <location>
        <begin position="827"/>
        <end position="860"/>
    </location>
</feature>
<feature type="domain" description="Glycosyltransferase 2-like" evidence="6">
    <location>
        <begin position="1259"/>
        <end position="1375"/>
    </location>
</feature>
<protein>
    <submittedName>
        <fullName evidence="7">Glycosyltransferase</fullName>
    </submittedName>
</protein>
<dbReference type="Proteomes" id="UP000285961">
    <property type="component" value="Unassembled WGS sequence"/>
</dbReference>
<evidence type="ECO:0000256" key="5">
    <source>
        <dbReference type="SAM" id="MobiDB-lite"/>
    </source>
</evidence>
<dbReference type="InterPro" id="IPR003107">
    <property type="entry name" value="HAT"/>
</dbReference>
<feature type="repeat" description="TPR" evidence="4">
    <location>
        <begin position="1129"/>
        <end position="1162"/>
    </location>
</feature>
<sequence length="1590" mass="178355">MSRQKHKKRTASAESIALCMIVRDEEAVLPRCLDSAKGLVSEITIVDTGSSDGTMQIAREYGARVRSEKWADDFSIARNASLEMAKADWILVLDADETLTPDAVHKIRRATCRRDVMAYVLPTRNYTNDSTAAGFIPNDGAHTTACAAGWVESRKVRLFRNDRRVQFEGQIHELVEPSIRRIGRRVEFLDAIVEHFGYLESEDLIRRKNEQMVALAEAKCAADEGNYKAHYELGVILAHIGDLARAEECFRRAISLRSDFALAHYDLGAVLSRRGRDEEAISEYRNTLVWEPRHGDAMYNLAVSLQRLRRDTEAEEAYRSLLAVFPLHEKGWNNLGALLASRGEVTEAVHAFHEALRINPKSHDTARNMEHLKRLGGKHPGSAVSQSKHSSNPNDCQSLSNLGELSAEKGARAEAVKCFSRVLSINPRYSAAQENLRRPTGDEPLSPSLGLIMIVRDEEENLKELLPDVLSCFDEIVIVDTGSQDNTIEVARCFTDKVFAFEWCDDFSAARNFALSKATSDWVLWLDADDRVGQHDVGVIRRDVGEEKKGFLVKVTSGTAEGDAADFLQLRVLPNIDGIRWEGRVHEQVLPSLELIQLSVCALTDVVIVHKGYDAPEVRNIKTMRNLKLLELEHEEEPNDPNVLHHLAQAYSMLGHFERAIEVSEALLKMPNVLPGSEFATHAMSRLAQYNLLTGDAEAAHRWAQRLLDAAPKSRLVRFFLGEVCYRKGLFRESRGWFEQFVAGTDTVGFIPVPWRSLAACAHNYLGLIYERMGEREKARSAFQSAIEQGGRVDAYKNLSRLCLRDGDVEKAEAVLRAALGLAGADPELWCNLGVALARCGKSSEAREALEKALEIEPNNALARQNLNRLPETPLKRASDRNVFTLSTCIIARNEEACIRDAIQSVASISDEIVVLDTGSTDRTVEIARNLGATVHQVKWQDDFSTARNVAVDFAKGDWILVIDADEVIAPADLGKVAALTPEPDVWGFSMVSRNYSSDRSVICWQPVEGPDGFARGEPGWFPSTKVRLFRNRPEIRFEGRIHECVEPSILRAGGRIQFFDVPVHHYGYVCHNARKQAYYLELAELNARENPNDARARFQLGIQYMVVGDYIRAEEALGHAVSLNPRDTGSLLNLGCVKMRLGKPEAARQLFERAAELEPIFPHIQYDLGVALEKTGRLKEAETRYAKALELDPKDANSLAKLGYLRAKVGDLTTAHDYLERSLRLDPHNQHARNNFQYVCANLRESRELPCDLSLNMIIRDESANLREGLAPIAHLFDEVVLVDTGSRDDTMQVAEQLGARVIRHQWSDDFADARNAALSASRGKWIFWLDADDRITPRAVEILRKFILRGIPCGVFFPLESRIGDNGTVVKNYTLRLFPNKPGIRWTGRVHEQIAGPLREAGIELVNCPDFAIRHVGYENSAEAMKKNLRNLNLLAQELAARPEDPYVMFSLAQTFLFCGQTDHAAKWLRTLWEMREKTDGHAWREVFWMAAVVLSDCALRSGKTDESEQWLKHAITLCPRSWLAYFLLGERKLLAGECEGAEALLQKVVELGISPTILPLNLGEIKKKIERYRSELKRLAPSTQAGA</sequence>
<evidence type="ECO:0000259" key="6">
    <source>
        <dbReference type="Pfam" id="PF00535"/>
    </source>
</evidence>
<keyword evidence="1" id="KW-0677">Repeat</keyword>
<dbReference type="PANTHER" id="PTHR43630:SF2">
    <property type="entry name" value="GLYCOSYLTRANSFERASE"/>
    <property type="match status" value="1"/>
</dbReference>
<proteinExistence type="inferred from homology"/>
<dbReference type="InterPro" id="IPR019734">
    <property type="entry name" value="TPR_rpt"/>
</dbReference>
<keyword evidence="2 4" id="KW-0802">TPR repeat</keyword>
<dbReference type="InterPro" id="IPR029044">
    <property type="entry name" value="Nucleotide-diphossugar_trans"/>
</dbReference>
<dbReference type="GO" id="GO:0016740">
    <property type="term" value="F:transferase activity"/>
    <property type="evidence" value="ECO:0007669"/>
    <property type="project" value="UniProtKB-KW"/>
</dbReference>
<dbReference type="CDD" id="cd02511">
    <property type="entry name" value="Beta4Glucosyltransferase"/>
    <property type="match status" value="4"/>
</dbReference>